<keyword evidence="5" id="KW-1185">Reference proteome</keyword>
<reference evidence="4" key="1">
    <citation type="journal article" date="2020" name="Nat. Commun.">
        <title>Large-scale genome sequencing of mycorrhizal fungi provides insights into the early evolution of symbiotic traits.</title>
        <authorList>
            <person name="Miyauchi S."/>
            <person name="Kiss E."/>
            <person name="Kuo A."/>
            <person name="Drula E."/>
            <person name="Kohler A."/>
            <person name="Sanchez-Garcia M."/>
            <person name="Morin E."/>
            <person name="Andreopoulos B."/>
            <person name="Barry K.W."/>
            <person name="Bonito G."/>
            <person name="Buee M."/>
            <person name="Carver A."/>
            <person name="Chen C."/>
            <person name="Cichocki N."/>
            <person name="Clum A."/>
            <person name="Culley D."/>
            <person name="Crous P.W."/>
            <person name="Fauchery L."/>
            <person name="Girlanda M."/>
            <person name="Hayes R.D."/>
            <person name="Keri Z."/>
            <person name="LaButti K."/>
            <person name="Lipzen A."/>
            <person name="Lombard V."/>
            <person name="Magnuson J."/>
            <person name="Maillard F."/>
            <person name="Murat C."/>
            <person name="Nolan M."/>
            <person name="Ohm R.A."/>
            <person name="Pangilinan J."/>
            <person name="Pereira M.F."/>
            <person name="Perotto S."/>
            <person name="Peter M."/>
            <person name="Pfister S."/>
            <person name="Riley R."/>
            <person name="Sitrit Y."/>
            <person name="Stielow J.B."/>
            <person name="Szollosi G."/>
            <person name="Zifcakova L."/>
            <person name="Stursova M."/>
            <person name="Spatafora J.W."/>
            <person name="Tedersoo L."/>
            <person name="Vaario L.M."/>
            <person name="Yamada A."/>
            <person name="Yan M."/>
            <person name="Wang P."/>
            <person name="Xu J."/>
            <person name="Bruns T."/>
            <person name="Baldrian P."/>
            <person name="Vilgalys R."/>
            <person name="Dunand C."/>
            <person name="Henrissat B."/>
            <person name="Grigoriev I.V."/>
            <person name="Hibbett D."/>
            <person name="Nagy L.G."/>
            <person name="Martin F.M."/>
        </authorList>
    </citation>
    <scope>NUCLEOTIDE SEQUENCE</scope>
    <source>
        <strain evidence="4">UP504</strain>
    </source>
</reference>
<comment type="similarity">
    <text evidence="1">Belongs to the PP2C family.</text>
</comment>
<comment type="catalytic activity">
    <reaction evidence="1">
        <text>O-phospho-L-seryl-[protein] + H2O = L-seryl-[protein] + phosphate</text>
        <dbReference type="Rhea" id="RHEA:20629"/>
        <dbReference type="Rhea" id="RHEA-COMP:9863"/>
        <dbReference type="Rhea" id="RHEA-COMP:11604"/>
        <dbReference type="ChEBI" id="CHEBI:15377"/>
        <dbReference type="ChEBI" id="CHEBI:29999"/>
        <dbReference type="ChEBI" id="CHEBI:43474"/>
        <dbReference type="ChEBI" id="CHEBI:83421"/>
        <dbReference type="EC" id="3.1.3.16"/>
    </reaction>
</comment>
<keyword evidence="1" id="KW-0479">Metal-binding</keyword>
<feature type="compositionally biased region" description="Pro residues" evidence="2">
    <location>
        <begin position="136"/>
        <end position="146"/>
    </location>
</feature>
<keyword evidence="1" id="KW-0464">Manganese</keyword>
<dbReference type="InterPro" id="IPR001932">
    <property type="entry name" value="PPM-type_phosphatase-like_dom"/>
</dbReference>
<keyword evidence="1" id="KW-0904">Protein phosphatase</keyword>
<dbReference type="GO" id="GO:0046872">
    <property type="term" value="F:metal ion binding"/>
    <property type="evidence" value="ECO:0007669"/>
    <property type="project" value="UniProtKB-UniRule"/>
</dbReference>
<dbReference type="SUPFAM" id="SSF81606">
    <property type="entry name" value="PP2C-like"/>
    <property type="match status" value="1"/>
</dbReference>
<feature type="compositionally biased region" description="Low complexity" evidence="2">
    <location>
        <begin position="44"/>
        <end position="61"/>
    </location>
</feature>
<dbReference type="SMART" id="SM00332">
    <property type="entry name" value="PP2Cc"/>
    <property type="match status" value="1"/>
</dbReference>
<dbReference type="GO" id="GO:0004722">
    <property type="term" value="F:protein serine/threonine phosphatase activity"/>
    <property type="evidence" value="ECO:0007669"/>
    <property type="project" value="UniProtKB-EC"/>
</dbReference>
<proteinExistence type="inferred from homology"/>
<feature type="domain" description="PPM-type phosphatase" evidence="3">
    <location>
        <begin position="130"/>
        <end position="417"/>
    </location>
</feature>
<keyword evidence="1" id="KW-0378">Hydrolase</keyword>
<protein>
    <recommendedName>
        <fullName evidence="1">Protein phosphatase</fullName>
        <ecNumber evidence="1">3.1.3.16</ecNumber>
    </recommendedName>
</protein>
<evidence type="ECO:0000256" key="2">
    <source>
        <dbReference type="SAM" id="MobiDB-lite"/>
    </source>
</evidence>
<dbReference type="InterPro" id="IPR039123">
    <property type="entry name" value="PPTC7"/>
</dbReference>
<dbReference type="Proteomes" id="UP000886523">
    <property type="component" value="Unassembled WGS sequence"/>
</dbReference>
<accession>A0A9P6AHS9</accession>
<organism evidence="4 5">
    <name type="scientific">Hydnum rufescens UP504</name>
    <dbReference type="NCBI Taxonomy" id="1448309"/>
    <lineage>
        <taxon>Eukaryota</taxon>
        <taxon>Fungi</taxon>
        <taxon>Dikarya</taxon>
        <taxon>Basidiomycota</taxon>
        <taxon>Agaricomycotina</taxon>
        <taxon>Agaricomycetes</taxon>
        <taxon>Cantharellales</taxon>
        <taxon>Hydnaceae</taxon>
        <taxon>Hydnum</taxon>
    </lineage>
</organism>
<dbReference type="EMBL" id="MU129130">
    <property type="protein sequence ID" value="KAF9505963.1"/>
    <property type="molecule type" value="Genomic_DNA"/>
</dbReference>
<dbReference type="EC" id="3.1.3.16" evidence="1"/>
<dbReference type="OrthoDB" id="60843at2759"/>
<comment type="catalytic activity">
    <reaction evidence="1">
        <text>O-phospho-L-threonyl-[protein] + H2O = L-threonyl-[protein] + phosphate</text>
        <dbReference type="Rhea" id="RHEA:47004"/>
        <dbReference type="Rhea" id="RHEA-COMP:11060"/>
        <dbReference type="Rhea" id="RHEA-COMP:11605"/>
        <dbReference type="ChEBI" id="CHEBI:15377"/>
        <dbReference type="ChEBI" id="CHEBI:30013"/>
        <dbReference type="ChEBI" id="CHEBI:43474"/>
        <dbReference type="ChEBI" id="CHEBI:61977"/>
        <dbReference type="EC" id="3.1.3.16"/>
    </reaction>
</comment>
<sequence>MKGHLTKAVIARRRPLYTAAYTAALSPSAAQFFDSAYSTPPRLAPVQPKQQQAKSQSDSQPTTSLALATSPLPVQGPSPGSSRNPPNASASIPPLFFPSQFAQSPAFFPSILHAADRAPNRPVYRLDSGAYGIPKPRSPWRPPPTTTEPLDLSVQVGDDSYFIRPNALGVADGVGGWAAKPQGNSALFSRRLMHFCSHEISLLYPPLPSPPSSPSFLTPAAILAPLPYSLVDPDPVAILQRSYERTLEQCRLDGTLGSSTALLAILLTPPTSPFMPQLRIAHVGDCLISLIRHNELVFRSSEQQHKFNYPYQLGPQSATTPVKDAFRIDLAVQEGDIIVVASDGMGDNLWDEDVLEEAKRWGEDVRGMSEALAKRAFKVSETGAGSGETPFARRAYEEKKNHVGGKIDDISVLVAVIEGCPDPRVCLANVHPPPLPRPSA</sequence>
<comment type="caution">
    <text evidence="4">The sequence shown here is derived from an EMBL/GenBank/DDBJ whole genome shotgun (WGS) entry which is preliminary data.</text>
</comment>
<dbReference type="PANTHER" id="PTHR12320">
    <property type="entry name" value="PROTEIN PHOSPHATASE 2C"/>
    <property type="match status" value="1"/>
</dbReference>
<comment type="cofactor">
    <cofactor evidence="1">
        <name>Mg(2+)</name>
        <dbReference type="ChEBI" id="CHEBI:18420"/>
    </cofactor>
</comment>
<dbReference type="Gene3D" id="3.60.40.10">
    <property type="entry name" value="PPM-type phosphatase domain"/>
    <property type="match status" value="1"/>
</dbReference>
<keyword evidence="1" id="KW-0460">Magnesium</keyword>
<feature type="region of interest" description="Disordered" evidence="2">
    <location>
        <begin position="39"/>
        <end position="94"/>
    </location>
</feature>
<comment type="cofactor">
    <cofactor evidence="1">
        <name>Mn(2+)</name>
        <dbReference type="ChEBI" id="CHEBI:29035"/>
    </cofactor>
</comment>
<dbReference type="AlphaFoldDB" id="A0A9P6AHS9"/>
<evidence type="ECO:0000313" key="5">
    <source>
        <dbReference type="Proteomes" id="UP000886523"/>
    </source>
</evidence>
<dbReference type="PANTHER" id="PTHR12320:SF84">
    <property type="entry name" value="PROTEIN PHOSPHATASE"/>
    <property type="match status" value="1"/>
</dbReference>
<dbReference type="PROSITE" id="PS51746">
    <property type="entry name" value="PPM_2"/>
    <property type="match status" value="1"/>
</dbReference>
<evidence type="ECO:0000256" key="1">
    <source>
        <dbReference type="RuleBase" id="RU366020"/>
    </source>
</evidence>
<name>A0A9P6AHS9_9AGAM</name>
<evidence type="ECO:0000313" key="4">
    <source>
        <dbReference type="EMBL" id="KAF9505963.1"/>
    </source>
</evidence>
<dbReference type="InterPro" id="IPR036457">
    <property type="entry name" value="PPM-type-like_dom_sf"/>
</dbReference>
<feature type="compositionally biased region" description="Low complexity" evidence="2">
    <location>
        <begin position="77"/>
        <end position="94"/>
    </location>
</feature>
<gene>
    <name evidence="4" type="ORF">BS47DRAFT_1334039</name>
</gene>
<feature type="region of interest" description="Disordered" evidence="2">
    <location>
        <begin position="130"/>
        <end position="149"/>
    </location>
</feature>
<evidence type="ECO:0000259" key="3">
    <source>
        <dbReference type="PROSITE" id="PS51746"/>
    </source>
</evidence>